<comment type="catalytic activity">
    <reaction evidence="1">
        <text>ATP + protein L-histidine = ADP + protein N-phospho-L-histidine.</text>
        <dbReference type="EC" id="2.7.13.3"/>
    </reaction>
</comment>
<dbReference type="InterPro" id="IPR005467">
    <property type="entry name" value="His_kinase_dom"/>
</dbReference>
<dbReference type="InterPro" id="IPR036890">
    <property type="entry name" value="HATPase_C_sf"/>
</dbReference>
<dbReference type="GO" id="GO:0004673">
    <property type="term" value="F:protein histidine kinase activity"/>
    <property type="evidence" value="ECO:0007669"/>
    <property type="project" value="UniProtKB-EC"/>
</dbReference>
<dbReference type="PRINTS" id="PR00344">
    <property type="entry name" value="BCTRLSENSOR"/>
</dbReference>
<dbReference type="AlphaFoldDB" id="A0A926HNQ7"/>
<evidence type="ECO:0000256" key="4">
    <source>
        <dbReference type="ARBA" id="ARBA00023012"/>
    </source>
</evidence>
<dbReference type="PANTHER" id="PTHR43065:SF29">
    <property type="entry name" value="SENSOR PROTEIN KINASE FLES"/>
    <property type="match status" value="1"/>
</dbReference>
<dbReference type="PROSITE" id="PS50109">
    <property type="entry name" value="HIS_KIN"/>
    <property type="match status" value="1"/>
</dbReference>
<protein>
    <recommendedName>
        <fullName evidence="2">histidine kinase</fullName>
        <ecNumber evidence="2">2.7.13.3</ecNumber>
    </recommendedName>
</protein>
<dbReference type="RefSeq" id="WP_249320036.1">
    <property type="nucleotide sequence ID" value="NZ_JACRSN010000017.1"/>
</dbReference>
<dbReference type="CDD" id="cd00075">
    <property type="entry name" value="HATPase"/>
    <property type="match status" value="1"/>
</dbReference>
<gene>
    <name evidence="6" type="ORF">IAG03_10735</name>
</gene>
<comment type="caution">
    <text evidence="6">The sequence shown here is derived from an EMBL/GenBank/DDBJ whole genome shotgun (WGS) entry which is preliminary data.</text>
</comment>
<dbReference type="InterPro" id="IPR003594">
    <property type="entry name" value="HATPase_dom"/>
</dbReference>
<dbReference type="EMBL" id="JACRSN010000017">
    <property type="protein sequence ID" value="MBC8534452.1"/>
    <property type="molecule type" value="Genomic_DNA"/>
</dbReference>
<keyword evidence="3 6" id="KW-0418">Kinase</keyword>
<keyword evidence="3 6" id="KW-0808">Transferase</keyword>
<dbReference type="InterPro" id="IPR004358">
    <property type="entry name" value="Sig_transdc_His_kin-like_C"/>
</dbReference>
<keyword evidence="4" id="KW-0902">Two-component regulatory system</keyword>
<reference evidence="6" key="1">
    <citation type="submission" date="2020-08" db="EMBL/GenBank/DDBJ databases">
        <title>Genome public.</title>
        <authorList>
            <person name="Liu C."/>
            <person name="Sun Q."/>
        </authorList>
    </citation>
    <scope>NUCLEOTIDE SEQUENCE</scope>
    <source>
        <strain evidence="6">NSJ-40</strain>
    </source>
</reference>
<proteinExistence type="predicted"/>
<feature type="domain" description="Histidine kinase" evidence="5">
    <location>
        <begin position="1"/>
        <end position="106"/>
    </location>
</feature>
<evidence type="ECO:0000313" key="6">
    <source>
        <dbReference type="EMBL" id="MBC8534452.1"/>
    </source>
</evidence>
<organism evidence="6 7">
    <name type="scientific">Yeguia hominis</name>
    <dbReference type="NCBI Taxonomy" id="2763662"/>
    <lineage>
        <taxon>Bacteria</taxon>
        <taxon>Bacillati</taxon>
        <taxon>Bacillota</taxon>
        <taxon>Clostridia</taxon>
        <taxon>Eubacteriales</taxon>
        <taxon>Yeguiaceae</taxon>
        <taxon>Yeguia</taxon>
    </lineage>
</organism>
<evidence type="ECO:0000259" key="5">
    <source>
        <dbReference type="PROSITE" id="PS50109"/>
    </source>
</evidence>
<name>A0A926HNQ7_9FIRM</name>
<dbReference type="PANTHER" id="PTHR43065">
    <property type="entry name" value="SENSOR HISTIDINE KINASE"/>
    <property type="match status" value="1"/>
</dbReference>
<keyword evidence="7" id="KW-1185">Reference proteome</keyword>
<accession>A0A926HNQ7</accession>
<dbReference type="SUPFAM" id="SSF55874">
    <property type="entry name" value="ATPase domain of HSP90 chaperone/DNA topoisomerase II/histidine kinase"/>
    <property type="match status" value="1"/>
</dbReference>
<dbReference type="EC" id="2.7.13.3" evidence="2"/>
<dbReference type="GO" id="GO:0000160">
    <property type="term" value="P:phosphorelay signal transduction system"/>
    <property type="evidence" value="ECO:0007669"/>
    <property type="project" value="UniProtKB-KW"/>
</dbReference>
<evidence type="ECO:0000256" key="3">
    <source>
        <dbReference type="ARBA" id="ARBA00022777"/>
    </source>
</evidence>
<evidence type="ECO:0000256" key="1">
    <source>
        <dbReference type="ARBA" id="ARBA00000085"/>
    </source>
</evidence>
<dbReference type="SMART" id="SM00387">
    <property type="entry name" value="HATPase_c"/>
    <property type="match status" value="1"/>
</dbReference>
<evidence type="ECO:0000256" key="2">
    <source>
        <dbReference type="ARBA" id="ARBA00012438"/>
    </source>
</evidence>
<dbReference type="Gene3D" id="3.30.565.10">
    <property type="entry name" value="Histidine kinase-like ATPase, C-terminal domain"/>
    <property type="match status" value="1"/>
</dbReference>
<dbReference type="Proteomes" id="UP000651482">
    <property type="component" value="Unassembled WGS sequence"/>
</dbReference>
<evidence type="ECO:0000313" key="7">
    <source>
        <dbReference type="Proteomes" id="UP000651482"/>
    </source>
</evidence>
<sequence>MQELSLNVLDIAQNAVRAEATEIQITVSENLIRDLLTIVIADNGCGMTPEQVRRVTDPFYTTRTTRKVGLGVPFFKMAAEMAGGTFSIVSQPGTGTTVTATFQRSHIDRMPLGDMPQTICCLMCMNEAINFVYTYQFNEKVFTVSSAELKAVLDGVPLSNPQVMQFINEFLQEHMDALENGASADEE</sequence>
<dbReference type="Pfam" id="PF02518">
    <property type="entry name" value="HATPase_c"/>
    <property type="match status" value="1"/>
</dbReference>